<name>A0A2P6R9Q6_ROSCH</name>
<evidence type="ECO:0000313" key="1">
    <source>
        <dbReference type="EMBL" id="PRQ43163.1"/>
    </source>
</evidence>
<gene>
    <name evidence="1" type="ORF">RchiOBHm_Chr3g0465471</name>
</gene>
<dbReference type="AlphaFoldDB" id="A0A2P6R9Q6"/>
<sequence>MVSLGKLGGSRPAAPVRHQAISLVGKRRVRPGGDVLMAVSQPVLRRRGLDLDKLASLWWVCVF</sequence>
<reference evidence="1 2" key="1">
    <citation type="journal article" date="2018" name="Nat. Genet.">
        <title>The Rosa genome provides new insights in the design of modern roses.</title>
        <authorList>
            <person name="Bendahmane M."/>
        </authorList>
    </citation>
    <scope>NUCLEOTIDE SEQUENCE [LARGE SCALE GENOMIC DNA]</scope>
    <source>
        <strain evidence="2">cv. Old Blush</strain>
    </source>
</reference>
<keyword evidence="2" id="KW-1185">Reference proteome</keyword>
<proteinExistence type="predicted"/>
<dbReference type="Proteomes" id="UP000238479">
    <property type="component" value="Chromosome 3"/>
</dbReference>
<organism evidence="1 2">
    <name type="scientific">Rosa chinensis</name>
    <name type="common">China rose</name>
    <dbReference type="NCBI Taxonomy" id="74649"/>
    <lineage>
        <taxon>Eukaryota</taxon>
        <taxon>Viridiplantae</taxon>
        <taxon>Streptophyta</taxon>
        <taxon>Embryophyta</taxon>
        <taxon>Tracheophyta</taxon>
        <taxon>Spermatophyta</taxon>
        <taxon>Magnoliopsida</taxon>
        <taxon>eudicotyledons</taxon>
        <taxon>Gunneridae</taxon>
        <taxon>Pentapetalae</taxon>
        <taxon>rosids</taxon>
        <taxon>fabids</taxon>
        <taxon>Rosales</taxon>
        <taxon>Rosaceae</taxon>
        <taxon>Rosoideae</taxon>
        <taxon>Rosoideae incertae sedis</taxon>
        <taxon>Rosa</taxon>
    </lineage>
</organism>
<accession>A0A2P6R9Q6</accession>
<protein>
    <submittedName>
        <fullName evidence="1">Uncharacterized protein</fullName>
    </submittedName>
</protein>
<dbReference type="Gramene" id="PRQ43163">
    <property type="protein sequence ID" value="PRQ43163"/>
    <property type="gene ID" value="RchiOBHm_Chr3g0465471"/>
</dbReference>
<evidence type="ECO:0000313" key="2">
    <source>
        <dbReference type="Proteomes" id="UP000238479"/>
    </source>
</evidence>
<dbReference type="EMBL" id="PDCK01000041">
    <property type="protein sequence ID" value="PRQ43163.1"/>
    <property type="molecule type" value="Genomic_DNA"/>
</dbReference>
<comment type="caution">
    <text evidence="1">The sequence shown here is derived from an EMBL/GenBank/DDBJ whole genome shotgun (WGS) entry which is preliminary data.</text>
</comment>